<evidence type="ECO:0000256" key="7">
    <source>
        <dbReference type="RuleBase" id="RU363032"/>
    </source>
</evidence>
<keyword evidence="5 7" id="KW-1133">Transmembrane helix</keyword>
<name>A0A1H4IPP5_9MICO</name>
<evidence type="ECO:0000259" key="8">
    <source>
        <dbReference type="PROSITE" id="PS50928"/>
    </source>
</evidence>
<evidence type="ECO:0000256" key="6">
    <source>
        <dbReference type="ARBA" id="ARBA00023136"/>
    </source>
</evidence>
<evidence type="ECO:0000256" key="4">
    <source>
        <dbReference type="ARBA" id="ARBA00022692"/>
    </source>
</evidence>
<keyword evidence="3" id="KW-1003">Cell membrane</keyword>
<evidence type="ECO:0000256" key="5">
    <source>
        <dbReference type="ARBA" id="ARBA00022989"/>
    </source>
</evidence>
<organism evidence="9 10">
    <name type="scientific">Paramicrobacterium humi</name>
    <dbReference type="NCBI Taxonomy" id="640635"/>
    <lineage>
        <taxon>Bacteria</taxon>
        <taxon>Bacillati</taxon>
        <taxon>Actinomycetota</taxon>
        <taxon>Actinomycetes</taxon>
        <taxon>Micrococcales</taxon>
        <taxon>Microbacteriaceae</taxon>
        <taxon>Paramicrobacterium</taxon>
    </lineage>
</organism>
<accession>A0A1H4IPP5</accession>
<dbReference type="AlphaFoldDB" id="A0A1H4IPP5"/>
<dbReference type="PANTHER" id="PTHR30450">
    <property type="entry name" value="ABC TRANSPORTER PERMEASE"/>
    <property type="match status" value="1"/>
</dbReference>
<dbReference type="Gene3D" id="1.10.3720.10">
    <property type="entry name" value="MetI-like"/>
    <property type="match status" value="1"/>
</dbReference>
<dbReference type="EMBL" id="FNRY01000001">
    <property type="protein sequence ID" value="SEB36027.1"/>
    <property type="molecule type" value="Genomic_DNA"/>
</dbReference>
<dbReference type="OrthoDB" id="9793490at2"/>
<evidence type="ECO:0000256" key="1">
    <source>
        <dbReference type="ARBA" id="ARBA00004651"/>
    </source>
</evidence>
<evidence type="ECO:0000313" key="9">
    <source>
        <dbReference type="EMBL" id="SEB36027.1"/>
    </source>
</evidence>
<feature type="transmembrane region" description="Helical" evidence="7">
    <location>
        <begin position="189"/>
        <end position="213"/>
    </location>
</feature>
<keyword evidence="4 7" id="KW-0812">Transmembrane</keyword>
<protein>
    <submittedName>
        <fullName evidence="9">D-methionine transport system permease protein</fullName>
    </submittedName>
</protein>
<gene>
    <name evidence="9" type="ORF">SAMN04489806_0128</name>
</gene>
<dbReference type="Pfam" id="PF00528">
    <property type="entry name" value="BPD_transp_1"/>
    <property type="match status" value="1"/>
</dbReference>
<dbReference type="InterPro" id="IPR051322">
    <property type="entry name" value="AA_ABC_Transporter_Permease"/>
</dbReference>
<feature type="transmembrane region" description="Helical" evidence="7">
    <location>
        <begin position="89"/>
        <end position="110"/>
    </location>
</feature>
<dbReference type="PROSITE" id="PS50928">
    <property type="entry name" value="ABC_TM1"/>
    <property type="match status" value="1"/>
</dbReference>
<evidence type="ECO:0000256" key="2">
    <source>
        <dbReference type="ARBA" id="ARBA00022448"/>
    </source>
</evidence>
<dbReference type="GO" id="GO:0048473">
    <property type="term" value="P:D-methionine transmembrane transport"/>
    <property type="evidence" value="ECO:0007669"/>
    <property type="project" value="TreeGrafter"/>
</dbReference>
<evidence type="ECO:0000313" key="10">
    <source>
        <dbReference type="Proteomes" id="UP000199183"/>
    </source>
</evidence>
<dbReference type="InterPro" id="IPR035906">
    <property type="entry name" value="MetI-like_sf"/>
</dbReference>
<feature type="transmembrane region" description="Helical" evidence="7">
    <location>
        <begin position="144"/>
        <end position="169"/>
    </location>
</feature>
<evidence type="ECO:0000256" key="3">
    <source>
        <dbReference type="ARBA" id="ARBA00022475"/>
    </source>
</evidence>
<dbReference type="InterPro" id="IPR000515">
    <property type="entry name" value="MetI-like"/>
</dbReference>
<dbReference type="Proteomes" id="UP000199183">
    <property type="component" value="Unassembled WGS sequence"/>
</dbReference>
<proteinExistence type="inferred from homology"/>
<feature type="transmembrane region" description="Helical" evidence="7">
    <location>
        <begin position="20"/>
        <end position="42"/>
    </location>
</feature>
<sequence>MDRLIELLPNLLEETGATLYLVAFSLLFGGAGGLILGLALYVTRRGGIYANSAVFTILNVIVNFFRPIPFIIFIPAIQPLVRLVIGKGIGNDAMIMAISLAAIFGVSRIVEQNLVTVSPGVIEASRAAGASRLRTIWSVVLPEALGPLILGYTFVFVAIVEMSALAGYLGGGGLGTFAIQWGYRQFEPVVTWAAVIVIVIIVQIVQFVGNWLARKVLRR</sequence>
<feature type="domain" description="ABC transmembrane type-1" evidence="8">
    <location>
        <begin position="15"/>
        <end position="209"/>
    </location>
</feature>
<dbReference type="RefSeq" id="WP_091178833.1">
    <property type="nucleotide sequence ID" value="NZ_FNRY01000001.1"/>
</dbReference>
<dbReference type="SUPFAM" id="SSF161098">
    <property type="entry name" value="MetI-like"/>
    <property type="match status" value="1"/>
</dbReference>
<comment type="subcellular location">
    <subcellularLocation>
        <location evidence="1 7">Cell membrane</location>
        <topology evidence="1 7">Multi-pass membrane protein</topology>
    </subcellularLocation>
</comment>
<dbReference type="GO" id="GO:0005886">
    <property type="term" value="C:plasma membrane"/>
    <property type="evidence" value="ECO:0007669"/>
    <property type="project" value="UniProtKB-SubCell"/>
</dbReference>
<dbReference type="PANTHER" id="PTHR30450:SF14">
    <property type="entry name" value="TRANSPORTER, PERMEASE PROTEIN, PUTATIVE-RELATED"/>
    <property type="match status" value="1"/>
</dbReference>
<dbReference type="STRING" id="640635.SAMN04489806_0128"/>
<reference evidence="9 10" key="1">
    <citation type="submission" date="2016-10" db="EMBL/GenBank/DDBJ databases">
        <authorList>
            <person name="de Groot N.N."/>
        </authorList>
    </citation>
    <scope>NUCLEOTIDE SEQUENCE [LARGE SCALE GENOMIC DNA]</scope>
    <source>
        <strain evidence="9 10">DSM 21799</strain>
    </source>
</reference>
<keyword evidence="2 7" id="KW-0813">Transport</keyword>
<keyword evidence="10" id="KW-1185">Reference proteome</keyword>
<feature type="transmembrane region" description="Helical" evidence="7">
    <location>
        <begin position="54"/>
        <end position="77"/>
    </location>
</feature>
<keyword evidence="6 7" id="KW-0472">Membrane</keyword>
<comment type="similarity">
    <text evidence="7">Belongs to the binding-protein-dependent transport system permease family.</text>
</comment>